<sequence precursor="true">MPALPAVTQPVPVRRRQIIALFVLTLVASTAPAQQDRPNWDAQRARMVESAIIEAGVSDPRVIAAMRATRRHEFVPLAQRRLAYADMALPIGASQTISPPFVVAYMTEQLEPKPTDKVLEIGTGSGYQAAVLSPLVRDVYTIEIVPSLGKRAAKTLRRLDYENVHARIGDGYEGWPEAAPFDKIIVTCSPENPPPKLVEQLAEGGRMVIPLGERFQQELCLLKKVNGELVRESLRGTLFVPMTGAAEERREVLPDPANPAIINGDFSEVAEEGEEPRPAGWHYLRQAEIDPSARGDNPAIVFSNKEPGLPCQALQGFAIDGRKVKRLRVGFTAKGEGLRFGQRPSQLPYVVVTYYDERRVWLGDEVIGPLRGTFDWTEREEVLPVPAGAREAGLRIGLLGGVGKLWVDDVRFGRARD</sequence>
<accession>A0A518KAC5</accession>
<dbReference type="KEGG" id="bmei:Spa11_29550"/>
<evidence type="ECO:0000256" key="4">
    <source>
        <dbReference type="ARBA" id="ARBA00022603"/>
    </source>
</evidence>
<dbReference type="NCBIfam" id="NF001453">
    <property type="entry name" value="PRK00312.1"/>
    <property type="match status" value="1"/>
</dbReference>
<organism evidence="9 10">
    <name type="scientific">Botrimarina mediterranea</name>
    <dbReference type="NCBI Taxonomy" id="2528022"/>
    <lineage>
        <taxon>Bacteria</taxon>
        <taxon>Pseudomonadati</taxon>
        <taxon>Planctomycetota</taxon>
        <taxon>Planctomycetia</taxon>
        <taxon>Pirellulales</taxon>
        <taxon>Lacipirellulaceae</taxon>
        <taxon>Botrimarina</taxon>
    </lineage>
</organism>
<keyword evidence="3 7" id="KW-0963">Cytoplasm</keyword>
<dbReference type="InterPro" id="IPR000682">
    <property type="entry name" value="PCMT"/>
</dbReference>
<dbReference type="FunFam" id="3.40.50.150:FF:000010">
    <property type="entry name" value="Protein-L-isoaspartate O-methyltransferase"/>
    <property type="match status" value="1"/>
</dbReference>
<keyword evidence="5 7" id="KW-0808">Transferase</keyword>
<feature type="signal peptide" evidence="8">
    <location>
        <begin position="1"/>
        <end position="33"/>
    </location>
</feature>
<keyword evidence="4 7" id="KW-0489">Methyltransferase</keyword>
<keyword evidence="8" id="KW-0732">Signal</keyword>
<evidence type="ECO:0000313" key="10">
    <source>
        <dbReference type="Proteomes" id="UP000316426"/>
    </source>
</evidence>
<comment type="subcellular location">
    <subcellularLocation>
        <location evidence="1 7">Cytoplasm</location>
    </subcellularLocation>
</comment>
<dbReference type="EMBL" id="CP036349">
    <property type="protein sequence ID" value="QDV74747.1"/>
    <property type="molecule type" value="Genomic_DNA"/>
</dbReference>
<dbReference type="RefSeq" id="WP_197529412.1">
    <property type="nucleotide sequence ID" value="NZ_CP036349.1"/>
</dbReference>
<dbReference type="HAMAP" id="MF_00090">
    <property type="entry name" value="PIMT"/>
    <property type="match status" value="1"/>
</dbReference>
<evidence type="ECO:0000256" key="8">
    <source>
        <dbReference type="SAM" id="SignalP"/>
    </source>
</evidence>
<name>A0A518KAC5_9BACT</name>
<dbReference type="AlphaFoldDB" id="A0A518KAC5"/>
<comment type="similarity">
    <text evidence="2 7">Belongs to the methyltransferase superfamily. L-isoaspartyl/D-aspartyl protein methyltransferase family.</text>
</comment>
<dbReference type="GO" id="GO:0005737">
    <property type="term" value="C:cytoplasm"/>
    <property type="evidence" value="ECO:0007669"/>
    <property type="project" value="UniProtKB-SubCell"/>
</dbReference>
<evidence type="ECO:0000256" key="6">
    <source>
        <dbReference type="ARBA" id="ARBA00022691"/>
    </source>
</evidence>
<dbReference type="GO" id="GO:0032259">
    <property type="term" value="P:methylation"/>
    <property type="evidence" value="ECO:0007669"/>
    <property type="project" value="UniProtKB-KW"/>
</dbReference>
<dbReference type="Gene3D" id="3.40.50.150">
    <property type="entry name" value="Vaccinia Virus protein VP39"/>
    <property type="match status" value="1"/>
</dbReference>
<keyword evidence="6 7" id="KW-0949">S-adenosyl-L-methionine</keyword>
<gene>
    <name evidence="7 9" type="primary">pcm</name>
    <name evidence="9" type="ORF">Spa11_29550</name>
</gene>
<dbReference type="SUPFAM" id="SSF53335">
    <property type="entry name" value="S-adenosyl-L-methionine-dependent methyltransferases"/>
    <property type="match status" value="1"/>
</dbReference>
<dbReference type="PANTHER" id="PTHR11579">
    <property type="entry name" value="PROTEIN-L-ISOASPARTATE O-METHYLTRANSFERASE"/>
    <property type="match status" value="1"/>
</dbReference>
<evidence type="ECO:0000256" key="3">
    <source>
        <dbReference type="ARBA" id="ARBA00022490"/>
    </source>
</evidence>
<protein>
    <recommendedName>
        <fullName evidence="7">Protein-L-isoaspartate O-methyltransferase</fullName>
        <ecNumber evidence="7">2.1.1.77</ecNumber>
    </recommendedName>
    <alternativeName>
        <fullName evidence="7">L-isoaspartyl protein carboxyl methyltransferase</fullName>
    </alternativeName>
    <alternativeName>
        <fullName evidence="7">Protein L-isoaspartyl methyltransferase</fullName>
    </alternativeName>
    <alternativeName>
        <fullName evidence="7">Protein-beta-aspartate methyltransferase</fullName>
        <shortName evidence="7">PIMT</shortName>
    </alternativeName>
</protein>
<evidence type="ECO:0000256" key="5">
    <source>
        <dbReference type="ARBA" id="ARBA00022679"/>
    </source>
</evidence>
<evidence type="ECO:0000256" key="2">
    <source>
        <dbReference type="ARBA" id="ARBA00005369"/>
    </source>
</evidence>
<comment type="function">
    <text evidence="7">Catalyzes the methyl esterification of L-isoaspartyl residues in peptides and proteins that result from spontaneous decomposition of normal L-aspartyl and L-asparaginyl residues. It plays a role in the repair and/or degradation of damaged proteins.</text>
</comment>
<proteinExistence type="inferred from homology"/>
<dbReference type="CDD" id="cd02440">
    <property type="entry name" value="AdoMet_MTases"/>
    <property type="match status" value="1"/>
</dbReference>
<dbReference type="GO" id="GO:0030091">
    <property type="term" value="P:protein repair"/>
    <property type="evidence" value="ECO:0007669"/>
    <property type="project" value="UniProtKB-UniRule"/>
</dbReference>
<dbReference type="Pfam" id="PF01135">
    <property type="entry name" value="PCMT"/>
    <property type="match status" value="1"/>
</dbReference>
<dbReference type="Gene3D" id="2.60.120.260">
    <property type="entry name" value="Galactose-binding domain-like"/>
    <property type="match status" value="1"/>
</dbReference>
<dbReference type="PROSITE" id="PS01279">
    <property type="entry name" value="PCMT"/>
    <property type="match status" value="1"/>
</dbReference>
<evidence type="ECO:0000256" key="7">
    <source>
        <dbReference type="HAMAP-Rule" id="MF_00090"/>
    </source>
</evidence>
<comment type="catalytic activity">
    <reaction evidence="7">
        <text>[protein]-L-isoaspartate + S-adenosyl-L-methionine = [protein]-L-isoaspartate alpha-methyl ester + S-adenosyl-L-homocysteine</text>
        <dbReference type="Rhea" id="RHEA:12705"/>
        <dbReference type="Rhea" id="RHEA-COMP:12143"/>
        <dbReference type="Rhea" id="RHEA-COMP:12144"/>
        <dbReference type="ChEBI" id="CHEBI:57856"/>
        <dbReference type="ChEBI" id="CHEBI:59789"/>
        <dbReference type="ChEBI" id="CHEBI:90596"/>
        <dbReference type="ChEBI" id="CHEBI:90598"/>
        <dbReference type="EC" id="2.1.1.77"/>
    </reaction>
</comment>
<dbReference type="GO" id="GO:0004719">
    <property type="term" value="F:protein-L-isoaspartate (D-aspartate) O-methyltransferase activity"/>
    <property type="evidence" value="ECO:0007669"/>
    <property type="project" value="UniProtKB-UniRule"/>
</dbReference>
<evidence type="ECO:0000256" key="1">
    <source>
        <dbReference type="ARBA" id="ARBA00004496"/>
    </source>
</evidence>
<dbReference type="PANTHER" id="PTHR11579:SF0">
    <property type="entry name" value="PROTEIN-L-ISOASPARTATE(D-ASPARTATE) O-METHYLTRANSFERASE"/>
    <property type="match status" value="1"/>
</dbReference>
<reference evidence="9 10" key="1">
    <citation type="submission" date="2019-02" db="EMBL/GenBank/DDBJ databases">
        <title>Deep-cultivation of Planctomycetes and their phenomic and genomic characterization uncovers novel biology.</title>
        <authorList>
            <person name="Wiegand S."/>
            <person name="Jogler M."/>
            <person name="Boedeker C."/>
            <person name="Pinto D."/>
            <person name="Vollmers J."/>
            <person name="Rivas-Marin E."/>
            <person name="Kohn T."/>
            <person name="Peeters S.H."/>
            <person name="Heuer A."/>
            <person name="Rast P."/>
            <person name="Oberbeckmann S."/>
            <person name="Bunk B."/>
            <person name="Jeske O."/>
            <person name="Meyerdierks A."/>
            <person name="Storesund J.E."/>
            <person name="Kallscheuer N."/>
            <person name="Luecker S."/>
            <person name="Lage O.M."/>
            <person name="Pohl T."/>
            <person name="Merkel B.J."/>
            <person name="Hornburger P."/>
            <person name="Mueller R.-W."/>
            <person name="Bruemmer F."/>
            <person name="Labrenz M."/>
            <person name="Spormann A.M."/>
            <person name="Op den Camp H."/>
            <person name="Overmann J."/>
            <person name="Amann R."/>
            <person name="Jetten M.S.M."/>
            <person name="Mascher T."/>
            <person name="Medema M.H."/>
            <person name="Devos D.P."/>
            <person name="Kaster A.-K."/>
            <person name="Ovreas L."/>
            <person name="Rohde M."/>
            <person name="Galperin M.Y."/>
            <person name="Jogler C."/>
        </authorList>
    </citation>
    <scope>NUCLEOTIDE SEQUENCE [LARGE SCALE GENOMIC DNA]</scope>
    <source>
        <strain evidence="9 10">Spa11</strain>
    </source>
</reference>
<feature type="chain" id="PRO_5021731354" description="Protein-L-isoaspartate O-methyltransferase" evidence="8">
    <location>
        <begin position="34"/>
        <end position="417"/>
    </location>
</feature>
<dbReference type="NCBIfam" id="TIGR00080">
    <property type="entry name" value="pimt"/>
    <property type="match status" value="1"/>
</dbReference>
<keyword evidence="10" id="KW-1185">Reference proteome</keyword>
<evidence type="ECO:0000313" key="9">
    <source>
        <dbReference type="EMBL" id="QDV74747.1"/>
    </source>
</evidence>
<dbReference type="Proteomes" id="UP000316426">
    <property type="component" value="Chromosome"/>
</dbReference>
<feature type="active site" evidence="7">
    <location>
        <position position="98"/>
    </location>
</feature>
<dbReference type="InterPro" id="IPR029063">
    <property type="entry name" value="SAM-dependent_MTases_sf"/>
</dbReference>
<dbReference type="EC" id="2.1.1.77" evidence="7"/>